<evidence type="ECO:0000256" key="1">
    <source>
        <dbReference type="ARBA" id="ARBA00022553"/>
    </source>
</evidence>
<dbReference type="PANTHER" id="PTHR43214">
    <property type="entry name" value="TWO-COMPONENT RESPONSE REGULATOR"/>
    <property type="match status" value="1"/>
</dbReference>
<comment type="caution">
    <text evidence="6">The sequence shown here is derived from an EMBL/GenBank/DDBJ whole genome shotgun (WGS) entry which is preliminary data.</text>
</comment>
<dbReference type="SUPFAM" id="SSF46894">
    <property type="entry name" value="C-terminal effector domain of the bipartite response regulators"/>
    <property type="match status" value="1"/>
</dbReference>
<keyword evidence="1 3" id="KW-0597">Phosphoprotein</keyword>
<dbReference type="InterPro" id="IPR058245">
    <property type="entry name" value="NreC/VraR/RcsB-like_REC"/>
</dbReference>
<dbReference type="Pfam" id="PF00072">
    <property type="entry name" value="Response_reg"/>
    <property type="match status" value="1"/>
</dbReference>
<dbReference type="Pfam" id="PF00196">
    <property type="entry name" value="GerE"/>
    <property type="match status" value="1"/>
</dbReference>
<dbReference type="SMART" id="SM00421">
    <property type="entry name" value="HTH_LUXR"/>
    <property type="match status" value="1"/>
</dbReference>
<name>A0A7X3FYZ3_9BURK</name>
<dbReference type="SMART" id="SM00448">
    <property type="entry name" value="REC"/>
    <property type="match status" value="1"/>
</dbReference>
<dbReference type="InterPro" id="IPR001789">
    <property type="entry name" value="Sig_transdc_resp-reg_receiver"/>
</dbReference>
<evidence type="ECO:0000259" key="4">
    <source>
        <dbReference type="PROSITE" id="PS50043"/>
    </source>
</evidence>
<dbReference type="EMBL" id="WSES01000003">
    <property type="protein sequence ID" value="MVW60639.1"/>
    <property type="molecule type" value="Genomic_DNA"/>
</dbReference>
<proteinExistence type="predicted"/>
<dbReference type="GO" id="GO:0003677">
    <property type="term" value="F:DNA binding"/>
    <property type="evidence" value="ECO:0007669"/>
    <property type="project" value="UniProtKB-KW"/>
</dbReference>
<reference evidence="6 7" key="1">
    <citation type="submission" date="2019-12" db="EMBL/GenBank/DDBJ databases">
        <authorList>
            <person name="Li C."/>
            <person name="Zhao J."/>
        </authorList>
    </citation>
    <scope>NUCLEOTIDE SEQUENCE [LARGE SCALE GENOMIC DNA]</scope>
    <source>
        <strain evidence="6 7">NEAU-DD11</strain>
    </source>
</reference>
<keyword evidence="7" id="KW-1185">Reference proteome</keyword>
<evidence type="ECO:0000259" key="5">
    <source>
        <dbReference type="PROSITE" id="PS50110"/>
    </source>
</evidence>
<dbReference type="PROSITE" id="PS50110">
    <property type="entry name" value="RESPONSE_REGULATORY"/>
    <property type="match status" value="1"/>
</dbReference>
<dbReference type="RefSeq" id="WP_160408736.1">
    <property type="nucleotide sequence ID" value="NZ_WSES01000003.1"/>
</dbReference>
<dbReference type="CDD" id="cd17535">
    <property type="entry name" value="REC_NarL-like"/>
    <property type="match status" value="1"/>
</dbReference>
<dbReference type="AlphaFoldDB" id="A0A7X3FYZ3"/>
<dbReference type="SUPFAM" id="SSF52172">
    <property type="entry name" value="CheY-like"/>
    <property type="match status" value="1"/>
</dbReference>
<feature type="domain" description="Response regulatory" evidence="5">
    <location>
        <begin position="7"/>
        <end position="123"/>
    </location>
</feature>
<gene>
    <name evidence="6" type="ORF">GPY61_11940</name>
</gene>
<feature type="modified residue" description="4-aspartylphosphate" evidence="3">
    <location>
        <position position="58"/>
    </location>
</feature>
<dbReference type="InterPro" id="IPR039420">
    <property type="entry name" value="WalR-like"/>
</dbReference>
<dbReference type="GO" id="GO:0006355">
    <property type="term" value="P:regulation of DNA-templated transcription"/>
    <property type="evidence" value="ECO:0007669"/>
    <property type="project" value="InterPro"/>
</dbReference>
<sequence>MASDPVKVLLVDDHAIARNGVRLMLGTAPDIVVAGEAADAQQALERVRDEGFDVALVDIAMPGMNGLDLLRQLRGLRPRMAVLVLSTYAEEIYAVRALKEGAAGYLTKDAPTAVLVDAVRRAAAGHKYVSPALVDRLAALVSGTAAASGHDALSNRELEVFRLIARGESLVQIGARLHLSPNTVTTYRARILDKMGMSSNAELTRYALEHGLI</sequence>
<dbReference type="CDD" id="cd06170">
    <property type="entry name" value="LuxR_C_like"/>
    <property type="match status" value="1"/>
</dbReference>
<evidence type="ECO:0000313" key="6">
    <source>
        <dbReference type="EMBL" id="MVW60639.1"/>
    </source>
</evidence>
<dbReference type="Gene3D" id="3.40.50.2300">
    <property type="match status" value="1"/>
</dbReference>
<dbReference type="InterPro" id="IPR011006">
    <property type="entry name" value="CheY-like_superfamily"/>
</dbReference>
<dbReference type="InterPro" id="IPR016032">
    <property type="entry name" value="Sig_transdc_resp-reg_C-effctor"/>
</dbReference>
<dbReference type="PROSITE" id="PS50043">
    <property type="entry name" value="HTH_LUXR_2"/>
    <property type="match status" value="1"/>
</dbReference>
<feature type="domain" description="HTH luxR-type" evidence="4">
    <location>
        <begin position="146"/>
        <end position="211"/>
    </location>
</feature>
<evidence type="ECO:0000313" key="7">
    <source>
        <dbReference type="Proteomes" id="UP000443353"/>
    </source>
</evidence>
<dbReference type="PRINTS" id="PR00038">
    <property type="entry name" value="HTHLUXR"/>
</dbReference>
<evidence type="ECO:0000256" key="3">
    <source>
        <dbReference type="PROSITE-ProRule" id="PRU00169"/>
    </source>
</evidence>
<dbReference type="InterPro" id="IPR000792">
    <property type="entry name" value="Tscrpt_reg_LuxR_C"/>
</dbReference>
<evidence type="ECO:0000256" key="2">
    <source>
        <dbReference type="ARBA" id="ARBA00023125"/>
    </source>
</evidence>
<organism evidence="6 7">
    <name type="scientific">Massilia cellulosiltytica</name>
    <dbReference type="NCBI Taxonomy" id="2683234"/>
    <lineage>
        <taxon>Bacteria</taxon>
        <taxon>Pseudomonadati</taxon>
        <taxon>Pseudomonadota</taxon>
        <taxon>Betaproteobacteria</taxon>
        <taxon>Burkholderiales</taxon>
        <taxon>Oxalobacteraceae</taxon>
        <taxon>Telluria group</taxon>
        <taxon>Massilia</taxon>
    </lineage>
</organism>
<keyword evidence="2" id="KW-0238">DNA-binding</keyword>
<dbReference type="GO" id="GO:0000160">
    <property type="term" value="P:phosphorelay signal transduction system"/>
    <property type="evidence" value="ECO:0007669"/>
    <property type="project" value="InterPro"/>
</dbReference>
<protein>
    <submittedName>
        <fullName evidence="6">Response regulator</fullName>
    </submittedName>
</protein>
<dbReference type="Proteomes" id="UP000443353">
    <property type="component" value="Unassembled WGS sequence"/>
</dbReference>
<accession>A0A7X3FYZ3</accession>
<dbReference type="PANTHER" id="PTHR43214:SF42">
    <property type="entry name" value="TRANSCRIPTIONAL REGULATORY PROTEIN DESR"/>
    <property type="match status" value="1"/>
</dbReference>